<dbReference type="InterPro" id="IPR011010">
    <property type="entry name" value="DNA_brk_join_enz"/>
</dbReference>
<proteinExistence type="predicted"/>
<gene>
    <name evidence="1" type="ORF">Zmor_013542</name>
</gene>
<dbReference type="AlphaFoldDB" id="A0AA38IFT8"/>
<reference evidence="1" key="1">
    <citation type="journal article" date="2023" name="G3 (Bethesda)">
        <title>Whole genome assemblies of Zophobas morio and Tenebrio molitor.</title>
        <authorList>
            <person name="Kaur S."/>
            <person name="Stinson S.A."/>
            <person name="diCenzo G.C."/>
        </authorList>
    </citation>
    <scope>NUCLEOTIDE SEQUENCE</scope>
    <source>
        <strain evidence="1">QUZm001</strain>
    </source>
</reference>
<dbReference type="SUPFAM" id="SSF56349">
    <property type="entry name" value="DNA breaking-rejoining enzymes"/>
    <property type="match status" value="1"/>
</dbReference>
<organism evidence="1 2">
    <name type="scientific">Zophobas morio</name>
    <dbReference type="NCBI Taxonomy" id="2755281"/>
    <lineage>
        <taxon>Eukaryota</taxon>
        <taxon>Metazoa</taxon>
        <taxon>Ecdysozoa</taxon>
        <taxon>Arthropoda</taxon>
        <taxon>Hexapoda</taxon>
        <taxon>Insecta</taxon>
        <taxon>Pterygota</taxon>
        <taxon>Neoptera</taxon>
        <taxon>Endopterygota</taxon>
        <taxon>Coleoptera</taxon>
        <taxon>Polyphaga</taxon>
        <taxon>Cucujiformia</taxon>
        <taxon>Tenebrionidae</taxon>
        <taxon>Zophobas</taxon>
    </lineage>
</organism>
<sequence length="166" mass="19051">MSDSEAESMPFEIEEAAGNAVSSLWPDKSKIKYENFYKGFTDWCASKKIDNEVREKVLLAFFEDLPKNYKSSNLWAFYSMLRVTISMRQNVDISKFNNLIAFLKKRSVGYKPKKSRILREDVSTFLQEATDKDFLLIKVALIVGFGGACKIDELTNLQLENVKHEG</sequence>
<dbReference type="GO" id="GO:0003677">
    <property type="term" value="F:DNA binding"/>
    <property type="evidence" value="ECO:0007669"/>
    <property type="project" value="InterPro"/>
</dbReference>
<dbReference type="Proteomes" id="UP001168821">
    <property type="component" value="Unassembled WGS sequence"/>
</dbReference>
<protein>
    <submittedName>
        <fullName evidence="1">Uncharacterized protein</fullName>
    </submittedName>
</protein>
<keyword evidence="2" id="KW-1185">Reference proteome</keyword>
<evidence type="ECO:0000313" key="2">
    <source>
        <dbReference type="Proteomes" id="UP001168821"/>
    </source>
</evidence>
<evidence type="ECO:0000313" key="1">
    <source>
        <dbReference type="EMBL" id="KAJ3654349.1"/>
    </source>
</evidence>
<dbReference type="EMBL" id="JALNTZ010000004">
    <property type="protein sequence ID" value="KAJ3654349.1"/>
    <property type="molecule type" value="Genomic_DNA"/>
</dbReference>
<name>A0AA38IFT8_9CUCU</name>
<comment type="caution">
    <text evidence="1">The sequence shown here is derived from an EMBL/GenBank/DDBJ whole genome shotgun (WGS) entry which is preliminary data.</text>
</comment>
<accession>A0AA38IFT8</accession>